<dbReference type="PANTHER" id="PTHR34714">
    <property type="entry name" value="EGF-LIKE DOMAIN-CONTAINING PROTEIN"/>
    <property type="match status" value="1"/>
</dbReference>
<name>A0AAE9YNV8_9GAMM</name>
<reference evidence="2 3" key="1">
    <citation type="journal article" date="2015" name="Genome Announc.">
        <title>Draft Genome Sequences of Marine Isolates of Thalassomonas viridans and Thalassomonas actiniarum.</title>
        <authorList>
            <person name="Olonade I."/>
            <person name="van Zyl L.J."/>
            <person name="Trindade M."/>
        </authorList>
    </citation>
    <scope>NUCLEOTIDE SEQUENCE [LARGE SCALE GENOMIC DNA]</scope>
    <source>
        <strain evidence="2 3">A5K-106</strain>
    </source>
</reference>
<dbReference type="AlphaFoldDB" id="A0AAE9YNV8"/>
<evidence type="ECO:0008006" key="4">
    <source>
        <dbReference type="Google" id="ProtNLM"/>
    </source>
</evidence>
<proteinExistence type="predicted"/>
<dbReference type="EMBL" id="CP059735">
    <property type="protein sequence ID" value="WDD98539.1"/>
    <property type="molecule type" value="Genomic_DNA"/>
</dbReference>
<dbReference type="Proteomes" id="UP000032568">
    <property type="component" value="Chromosome"/>
</dbReference>
<sequence length="790" mass="87060">MRKLLIPTALLLSGMQAQATDWTDLYGLTEPANLPQKFFAKKEHLSASSMVTADLYVNLSEALFNPQIGAKKPATIVIVADTVEIPDNFAINLKNQSLFIYARRIIGSGSGTISLDGGANSSELVGVFAQEVSASLSTIAFFPDGSYNLDNIGGHELGNGELITVLAGQHQKQTVSGDLSGYLQQNVEGHQQVFEKAFDMAASIYDQNPALSISMLTWVEKSLRASPVVLEQNPFIANLYTQAANLKQFVEFSNRGDNYVPYLDRNLYQSTYASYLDTMQDYQGQFERFSDQGKEVAVRKAEAELMLANINDAMVAEAAIAEQAQQNISELETSLAAIQEQFTAQEVSVFTTRSAFLVGLENWKTEQELKVALEVFGAVASLGGAVAGVFVGNVEGLNALAADIPDTAVELTQLSIKIKTVANVLEKVTSAVKGVSDLTNTIKRDIKYDDIATSFENLNFNIPSLHESNNAWEVLLIDVKDQLSWASSLGIDEARPYLAELEKLIVYGKSINAVQIDLAQEQSRLVELLIAAEVNKNRVARIESLIADIDNDQSALAELETAFHRALNSLKRPMFVALANYEAAFNYWGLTRSKVTPSLNKSYLDYKLDLATLDNEYELALNSFSPSPQDFYINSIEITDAQQIADFAADGALSVNIGQDHPAFSLFDRVRLDTVRVVLQGKELPTGTNYFIDINSNGEYQDRWQGNKYTFNANPLYRLFGYQLTNGEVADTQFSIITDGSIADKFEFAYFEPTPFSTWSLALREPMTVDLSKVESIRLEFSGNAIPKVN</sequence>
<keyword evidence="3" id="KW-1185">Reference proteome</keyword>
<evidence type="ECO:0000256" key="1">
    <source>
        <dbReference type="SAM" id="SignalP"/>
    </source>
</evidence>
<dbReference type="PANTHER" id="PTHR34714:SF2">
    <property type="entry name" value="EGF-LIKE DOMAIN-CONTAINING PROTEIN"/>
    <property type="match status" value="1"/>
</dbReference>
<protein>
    <recommendedName>
        <fullName evidence="4">Tc toxin complex TcA C-terminal TcB-binding domain-containing protein</fullName>
    </recommendedName>
</protein>
<dbReference type="KEGG" id="tact:SG35_025335"/>
<reference evidence="2 3" key="2">
    <citation type="journal article" date="2022" name="Mar. Drugs">
        <title>Bioassay-Guided Fractionation Leads to the Detection of Cholic Acid Generated by the Rare Thalassomonas sp.</title>
        <authorList>
            <person name="Pheiffer F."/>
            <person name="Schneider Y.K."/>
            <person name="Hansen E.H."/>
            <person name="Andersen J.H."/>
            <person name="Isaksson J."/>
            <person name="Busche T."/>
            <person name="R C."/>
            <person name="Kalinowski J."/>
            <person name="Zyl L.V."/>
            <person name="Trindade M."/>
        </authorList>
    </citation>
    <scope>NUCLEOTIDE SEQUENCE [LARGE SCALE GENOMIC DNA]</scope>
    <source>
        <strain evidence="2 3">A5K-106</strain>
    </source>
</reference>
<organism evidence="2 3">
    <name type="scientific">Thalassomonas actiniarum</name>
    <dbReference type="NCBI Taxonomy" id="485447"/>
    <lineage>
        <taxon>Bacteria</taxon>
        <taxon>Pseudomonadati</taxon>
        <taxon>Pseudomonadota</taxon>
        <taxon>Gammaproteobacteria</taxon>
        <taxon>Alteromonadales</taxon>
        <taxon>Colwelliaceae</taxon>
        <taxon>Thalassomonas</taxon>
    </lineage>
</organism>
<accession>A0AAE9YNV8</accession>
<feature type="signal peptide" evidence="1">
    <location>
        <begin position="1"/>
        <end position="19"/>
    </location>
</feature>
<feature type="chain" id="PRO_5041980226" description="Tc toxin complex TcA C-terminal TcB-binding domain-containing protein" evidence="1">
    <location>
        <begin position="20"/>
        <end position="790"/>
    </location>
</feature>
<gene>
    <name evidence="2" type="ORF">SG35_025335</name>
</gene>
<evidence type="ECO:0000313" key="2">
    <source>
        <dbReference type="EMBL" id="WDD98539.1"/>
    </source>
</evidence>
<evidence type="ECO:0000313" key="3">
    <source>
        <dbReference type="Proteomes" id="UP000032568"/>
    </source>
</evidence>
<keyword evidence="1" id="KW-0732">Signal</keyword>
<dbReference type="RefSeq" id="WP_044833397.1">
    <property type="nucleotide sequence ID" value="NZ_CP059735.1"/>
</dbReference>